<evidence type="ECO:0000313" key="2">
    <source>
        <dbReference type="EMBL" id="TDD76166.1"/>
    </source>
</evidence>
<dbReference type="SMART" id="SM00530">
    <property type="entry name" value="HTH_XRE"/>
    <property type="match status" value="1"/>
</dbReference>
<dbReference type="Proteomes" id="UP000294513">
    <property type="component" value="Unassembled WGS sequence"/>
</dbReference>
<keyword evidence="3" id="KW-1185">Reference proteome</keyword>
<accession>A0A4R5AWQ5</accession>
<dbReference type="SUPFAM" id="SSF47413">
    <property type="entry name" value="lambda repressor-like DNA-binding domains"/>
    <property type="match status" value="1"/>
</dbReference>
<dbReference type="Pfam" id="PF13560">
    <property type="entry name" value="HTH_31"/>
    <property type="match status" value="1"/>
</dbReference>
<dbReference type="InterPro" id="IPR001387">
    <property type="entry name" value="Cro/C1-type_HTH"/>
</dbReference>
<feature type="domain" description="HTH cro/C1-type" evidence="1">
    <location>
        <begin position="11"/>
        <end position="66"/>
    </location>
</feature>
<gene>
    <name evidence="2" type="ORF">E1298_31095</name>
</gene>
<name>A0A4R5AWQ5_9ACTN</name>
<dbReference type="EMBL" id="SMKU01000216">
    <property type="protein sequence ID" value="TDD76166.1"/>
    <property type="molecule type" value="Genomic_DNA"/>
</dbReference>
<reference evidence="2 3" key="1">
    <citation type="submission" date="2019-03" db="EMBL/GenBank/DDBJ databases">
        <title>Draft genome sequences of novel Actinobacteria.</title>
        <authorList>
            <person name="Sahin N."/>
            <person name="Ay H."/>
            <person name="Saygin H."/>
        </authorList>
    </citation>
    <scope>NUCLEOTIDE SEQUENCE [LARGE SCALE GENOMIC DNA]</scope>
    <source>
        <strain evidence="2 3">H3C3</strain>
    </source>
</reference>
<dbReference type="OrthoDB" id="3865941at2"/>
<dbReference type="PROSITE" id="PS50943">
    <property type="entry name" value="HTH_CROC1"/>
    <property type="match status" value="1"/>
</dbReference>
<evidence type="ECO:0000313" key="3">
    <source>
        <dbReference type="Proteomes" id="UP000294513"/>
    </source>
</evidence>
<sequence>MHDEITIGARLRILRRWRGLSLTTLADMAGLSQGFLSKVENGKLPLDRRSHIAAVATALRVSEKDLVGGPHLTQDPVQSSAHTTVPALRIALTANTLDDAAADFARPLAELAAELDGPVHRAEKGADYATRGGLLAPILDELHVHTAGGTEADQLRALSLLVQACYGTAMTLRFLGYDDLALMAASRALEAAQRLEDPLILGRAAWVRVQTLPRGVGANVRIATKAADRLQGADGTAELDTYGMLHLSAAMGAAAANDLDAADRHLAEAAEAADRVGDRPDAWGDFGPTNVGVWGVAVATEVGDYEGAVRGAETVDPERLVNRERQAMFHADIGRALAHLPGRQRDAVSALVTAERIAPQRIRNSSPARHAIEVMLEQAKAAAVGRELRGMAARMGVPH</sequence>
<dbReference type="CDD" id="cd00093">
    <property type="entry name" value="HTH_XRE"/>
    <property type="match status" value="1"/>
</dbReference>
<dbReference type="AlphaFoldDB" id="A0A4R5AWQ5"/>
<organism evidence="2 3">
    <name type="scientific">Actinomadura rubrisoli</name>
    <dbReference type="NCBI Taxonomy" id="2530368"/>
    <lineage>
        <taxon>Bacteria</taxon>
        <taxon>Bacillati</taxon>
        <taxon>Actinomycetota</taxon>
        <taxon>Actinomycetes</taxon>
        <taxon>Streptosporangiales</taxon>
        <taxon>Thermomonosporaceae</taxon>
        <taxon>Actinomadura</taxon>
    </lineage>
</organism>
<dbReference type="Gene3D" id="1.10.260.40">
    <property type="entry name" value="lambda repressor-like DNA-binding domains"/>
    <property type="match status" value="1"/>
</dbReference>
<protein>
    <submittedName>
        <fullName evidence="2">Helix-turn-helix domain-containing protein</fullName>
    </submittedName>
</protein>
<dbReference type="GO" id="GO:0003677">
    <property type="term" value="F:DNA binding"/>
    <property type="evidence" value="ECO:0007669"/>
    <property type="project" value="InterPro"/>
</dbReference>
<proteinExistence type="predicted"/>
<comment type="caution">
    <text evidence="2">The sequence shown here is derived from an EMBL/GenBank/DDBJ whole genome shotgun (WGS) entry which is preliminary data.</text>
</comment>
<evidence type="ECO:0000259" key="1">
    <source>
        <dbReference type="PROSITE" id="PS50943"/>
    </source>
</evidence>
<dbReference type="InterPro" id="IPR010982">
    <property type="entry name" value="Lambda_DNA-bd_dom_sf"/>
</dbReference>
<dbReference type="RefSeq" id="WP_131899581.1">
    <property type="nucleotide sequence ID" value="NZ_SMKU01000216.1"/>
</dbReference>